<dbReference type="InterPro" id="IPR002200">
    <property type="entry name" value="Elicitin"/>
</dbReference>
<dbReference type="Proteomes" id="UP001209570">
    <property type="component" value="Unassembled WGS sequence"/>
</dbReference>
<keyword evidence="8" id="KW-0732">Signal</keyword>
<dbReference type="GO" id="GO:0052040">
    <property type="term" value="P:symbiont-mediated perturbation of host programmed cell death"/>
    <property type="evidence" value="ECO:0007669"/>
    <property type="project" value="UniProtKB-UniRule"/>
</dbReference>
<comment type="subcellular location">
    <subcellularLocation>
        <location evidence="1 6">Secreted</location>
    </subcellularLocation>
</comment>
<evidence type="ECO:0000256" key="4">
    <source>
        <dbReference type="ARBA" id="ARBA00022978"/>
    </source>
</evidence>
<dbReference type="EMBL" id="JAKCXM010000071">
    <property type="protein sequence ID" value="KAJ0404019.1"/>
    <property type="molecule type" value="Genomic_DNA"/>
</dbReference>
<comment type="similarity">
    <text evidence="2 6">Belongs to the elicitin family.</text>
</comment>
<proteinExistence type="inferred from homology"/>
<keyword evidence="5 6" id="KW-1015">Disulfide bond</keyword>
<organism evidence="9 10">
    <name type="scientific">Pythium insidiosum</name>
    <name type="common">Pythiosis disease agent</name>
    <dbReference type="NCBI Taxonomy" id="114742"/>
    <lineage>
        <taxon>Eukaryota</taxon>
        <taxon>Sar</taxon>
        <taxon>Stramenopiles</taxon>
        <taxon>Oomycota</taxon>
        <taxon>Peronosporomycetes</taxon>
        <taxon>Pythiales</taxon>
        <taxon>Pythiaceae</taxon>
        <taxon>Pythium</taxon>
    </lineage>
</organism>
<keyword evidence="7" id="KW-0812">Transmembrane</keyword>
<accession>A0AAD5LNF7</accession>
<gene>
    <name evidence="9" type="ORF">P43SY_001413</name>
</gene>
<dbReference type="GO" id="GO:0005576">
    <property type="term" value="C:extracellular region"/>
    <property type="evidence" value="ECO:0007669"/>
    <property type="project" value="UniProtKB-SubCell"/>
</dbReference>
<feature type="chain" id="PRO_5041903158" description="Elicitin" evidence="8">
    <location>
        <begin position="35"/>
        <end position="173"/>
    </location>
</feature>
<evidence type="ECO:0000256" key="5">
    <source>
        <dbReference type="ARBA" id="ARBA00023157"/>
    </source>
</evidence>
<protein>
    <recommendedName>
        <fullName evidence="6">Elicitin</fullName>
    </recommendedName>
</protein>
<dbReference type="AlphaFoldDB" id="A0AAD5LNF7"/>
<name>A0AAD5LNF7_PYTIN</name>
<evidence type="ECO:0000256" key="8">
    <source>
        <dbReference type="SAM" id="SignalP"/>
    </source>
</evidence>
<dbReference type="Pfam" id="PF00964">
    <property type="entry name" value="Elicitin"/>
    <property type="match status" value="1"/>
</dbReference>
<evidence type="ECO:0000256" key="1">
    <source>
        <dbReference type="ARBA" id="ARBA00004613"/>
    </source>
</evidence>
<keyword evidence="7" id="KW-1133">Transmembrane helix</keyword>
<comment type="function">
    <text evidence="6">Induces local and distal defense responses (incompatible hypersensitive reaction) in plants from the solanaceae and cruciferae families. Elicits leaf necrosis and causes the accumulation of pathogenesis-related proteins. Might interact with the lipidic molecules of the plasma membrane.</text>
</comment>
<comment type="caution">
    <text evidence="9">The sequence shown here is derived from an EMBL/GenBank/DDBJ whole genome shotgun (WGS) entry which is preliminary data.</text>
</comment>
<feature type="transmembrane region" description="Helical" evidence="7">
    <location>
        <begin position="152"/>
        <end position="172"/>
    </location>
</feature>
<reference evidence="9" key="1">
    <citation type="submission" date="2021-12" db="EMBL/GenBank/DDBJ databases">
        <title>Prjna785345.</title>
        <authorList>
            <person name="Rujirawat T."/>
            <person name="Krajaejun T."/>
        </authorList>
    </citation>
    <scope>NUCLEOTIDE SEQUENCE</scope>
    <source>
        <strain evidence="9">Pi057C3</strain>
    </source>
</reference>
<evidence type="ECO:0000256" key="7">
    <source>
        <dbReference type="SAM" id="Phobius"/>
    </source>
</evidence>
<keyword evidence="10" id="KW-1185">Reference proteome</keyword>
<sequence>MPPFARVPAMMMMMMMMMALSLSLSLSLVTGAAAANATLPSSSFCDPQLLFQKLYVLMPAINQCAKESDYLVMPDNLTFPSTETLDRYCRSENCTKLALELDNAGLPSCLVPVGNATMPFRAFFQEVRDHCNQSNNGGGKKSAAALPSGSMAVARLLAVIALHVALGAWLAAP</sequence>
<evidence type="ECO:0000256" key="3">
    <source>
        <dbReference type="ARBA" id="ARBA00022525"/>
    </source>
</evidence>
<keyword evidence="4 6" id="KW-0928">Hypersensitive response elicitation</keyword>
<dbReference type="SUPFAM" id="SSF48647">
    <property type="entry name" value="Fungal elicitin"/>
    <property type="match status" value="1"/>
</dbReference>
<evidence type="ECO:0000256" key="2">
    <source>
        <dbReference type="ARBA" id="ARBA00009544"/>
    </source>
</evidence>
<keyword evidence="3 6" id="KW-0964">Secreted</keyword>
<evidence type="ECO:0000313" key="10">
    <source>
        <dbReference type="Proteomes" id="UP001209570"/>
    </source>
</evidence>
<keyword evidence="7" id="KW-0472">Membrane</keyword>
<dbReference type="Gene3D" id="1.10.239.10">
    <property type="entry name" value="Elicitin domain"/>
    <property type="match status" value="1"/>
</dbReference>
<feature type="signal peptide" evidence="8">
    <location>
        <begin position="1"/>
        <end position="34"/>
    </location>
</feature>
<evidence type="ECO:0000256" key="6">
    <source>
        <dbReference type="RuleBase" id="RU368111"/>
    </source>
</evidence>
<evidence type="ECO:0000313" key="9">
    <source>
        <dbReference type="EMBL" id="KAJ0404019.1"/>
    </source>
</evidence>
<dbReference type="InterPro" id="IPR036470">
    <property type="entry name" value="Elicitin_sf"/>
</dbReference>